<feature type="active site" description="Proton donor" evidence="2">
    <location>
        <position position="37"/>
    </location>
</feature>
<dbReference type="PANTHER" id="PTHR35561:SF1">
    <property type="entry name" value="RNA 2',3'-CYCLIC PHOSPHODIESTERASE"/>
    <property type="match status" value="1"/>
</dbReference>
<proteinExistence type="inferred from homology"/>
<sequence>MHRLFVALRPPPAIRQWLLGLMGGIQGARWQTDDQLHVTLRYIGEVTTPVAEDVAVALGTIRAAPLTLRLNGVGCFDKHDRPNAVWAGVAPHEAITALHRKVDQALIRIGLPSEGRAYLPHVTLARLPRSAGPVSGFLADHAALAGAPFEIGHMLLFESHLGSEGASYDAIGRWPLRS</sequence>
<dbReference type="GO" id="GO:0008664">
    <property type="term" value="F:RNA 2',3'-cyclic 3'-phosphodiesterase activity"/>
    <property type="evidence" value="ECO:0007669"/>
    <property type="project" value="UniProtKB-EC"/>
</dbReference>
<comment type="catalytic activity">
    <reaction evidence="2">
        <text>a 3'-end 2',3'-cyclophospho-ribonucleotide-RNA + H2O = a 3'-end 2'-phospho-ribonucleotide-RNA + H(+)</text>
        <dbReference type="Rhea" id="RHEA:11828"/>
        <dbReference type="Rhea" id="RHEA-COMP:10464"/>
        <dbReference type="Rhea" id="RHEA-COMP:17353"/>
        <dbReference type="ChEBI" id="CHEBI:15377"/>
        <dbReference type="ChEBI" id="CHEBI:15378"/>
        <dbReference type="ChEBI" id="CHEBI:83064"/>
        <dbReference type="ChEBI" id="CHEBI:173113"/>
        <dbReference type="EC" id="3.1.4.58"/>
    </reaction>
</comment>
<dbReference type="EC" id="3.1.4.58" evidence="2"/>
<feature type="active site" description="Proton acceptor" evidence="2">
    <location>
        <position position="121"/>
    </location>
</feature>
<reference evidence="3 4" key="1">
    <citation type="submission" date="2018-08" db="EMBL/GenBank/DDBJ databases">
        <title>The multiple taxonomic identification of Sphingomonas gilva.</title>
        <authorList>
            <person name="Zhu D."/>
            <person name="Zheng S."/>
        </authorList>
    </citation>
    <scope>NUCLEOTIDE SEQUENCE [LARGE SCALE GENOMIC DNA]</scope>
    <source>
        <strain evidence="3 4">ZDH117</strain>
    </source>
</reference>
<comment type="caution">
    <text evidence="3">The sequence shown here is derived from an EMBL/GenBank/DDBJ whole genome shotgun (WGS) entry which is preliminary data.</text>
</comment>
<dbReference type="GO" id="GO:0004113">
    <property type="term" value="F:2',3'-cyclic-nucleotide 3'-phosphodiesterase activity"/>
    <property type="evidence" value="ECO:0007669"/>
    <property type="project" value="InterPro"/>
</dbReference>
<feature type="short sequence motif" description="HXTX 1" evidence="2">
    <location>
        <begin position="37"/>
        <end position="40"/>
    </location>
</feature>
<dbReference type="Proteomes" id="UP000266693">
    <property type="component" value="Unassembled WGS sequence"/>
</dbReference>
<accession>A0A396S687</accession>
<dbReference type="PANTHER" id="PTHR35561">
    <property type="entry name" value="RNA 2',3'-CYCLIC PHOSPHODIESTERASE"/>
    <property type="match status" value="1"/>
</dbReference>
<dbReference type="Gene3D" id="3.90.1140.10">
    <property type="entry name" value="Cyclic phosphodiesterase"/>
    <property type="match status" value="1"/>
</dbReference>
<name>A0A396S687_9SPHN</name>
<dbReference type="InterPro" id="IPR004175">
    <property type="entry name" value="RNA_CPDase"/>
</dbReference>
<comment type="similarity">
    <text evidence="2">Belongs to the 2H phosphoesterase superfamily. ThpR family.</text>
</comment>
<organism evidence="3 4">
    <name type="scientific">Sphingomonas gilva</name>
    <dbReference type="NCBI Taxonomy" id="2305907"/>
    <lineage>
        <taxon>Bacteria</taxon>
        <taxon>Pseudomonadati</taxon>
        <taxon>Pseudomonadota</taxon>
        <taxon>Alphaproteobacteria</taxon>
        <taxon>Sphingomonadales</taxon>
        <taxon>Sphingomonadaceae</taxon>
        <taxon>Sphingomonas</taxon>
    </lineage>
</organism>
<dbReference type="RefSeq" id="WP_118862433.1">
    <property type="nucleotide sequence ID" value="NZ_QWLV01000001.1"/>
</dbReference>
<evidence type="ECO:0000256" key="2">
    <source>
        <dbReference type="HAMAP-Rule" id="MF_01940"/>
    </source>
</evidence>
<evidence type="ECO:0000313" key="4">
    <source>
        <dbReference type="Proteomes" id="UP000266693"/>
    </source>
</evidence>
<evidence type="ECO:0000313" key="3">
    <source>
        <dbReference type="EMBL" id="RHW18925.1"/>
    </source>
</evidence>
<gene>
    <name evidence="3" type="primary">thpR</name>
    <name evidence="3" type="ORF">D1610_01940</name>
</gene>
<keyword evidence="4" id="KW-1185">Reference proteome</keyword>
<comment type="function">
    <text evidence="2">Hydrolyzes RNA 2',3'-cyclic phosphodiester to an RNA 2'-phosphomonoester.</text>
</comment>
<evidence type="ECO:0000256" key="1">
    <source>
        <dbReference type="ARBA" id="ARBA00022801"/>
    </source>
</evidence>
<dbReference type="InterPro" id="IPR009097">
    <property type="entry name" value="Cyclic_Pdiesterase"/>
</dbReference>
<keyword evidence="1 2" id="KW-0378">Hydrolase</keyword>
<dbReference type="AlphaFoldDB" id="A0A396S687"/>
<feature type="short sequence motif" description="HXTX 2" evidence="2">
    <location>
        <begin position="121"/>
        <end position="124"/>
    </location>
</feature>
<dbReference type="NCBIfam" id="TIGR02258">
    <property type="entry name" value="2_5_ligase"/>
    <property type="match status" value="1"/>
</dbReference>
<dbReference type="SUPFAM" id="SSF55144">
    <property type="entry name" value="LigT-like"/>
    <property type="match status" value="1"/>
</dbReference>
<dbReference type="OrthoDB" id="9793819at2"/>
<protein>
    <recommendedName>
        <fullName evidence="2">RNA 2',3'-cyclic phosphodiesterase</fullName>
        <shortName evidence="2">RNA 2',3'-CPDase</shortName>
        <ecNumber evidence="2">3.1.4.58</ecNumber>
    </recommendedName>
</protein>
<dbReference type="Pfam" id="PF13563">
    <property type="entry name" value="2_5_RNA_ligase2"/>
    <property type="match status" value="1"/>
</dbReference>
<dbReference type="EMBL" id="QWLV01000001">
    <property type="protein sequence ID" value="RHW18925.1"/>
    <property type="molecule type" value="Genomic_DNA"/>
</dbReference>
<dbReference type="HAMAP" id="MF_01940">
    <property type="entry name" value="RNA_CPDase"/>
    <property type="match status" value="1"/>
</dbReference>